<dbReference type="RefSeq" id="WP_379895668.1">
    <property type="nucleotide sequence ID" value="NZ_CBCSCT010000017.1"/>
</dbReference>
<proteinExistence type="inferred from homology"/>
<evidence type="ECO:0000259" key="4">
    <source>
        <dbReference type="Pfam" id="PF00669"/>
    </source>
</evidence>
<dbReference type="InterPro" id="IPR001492">
    <property type="entry name" value="Flagellin"/>
</dbReference>
<reference evidence="7" key="1">
    <citation type="journal article" date="2019" name="Int. J. Syst. Evol. Microbiol.">
        <title>The Global Catalogue of Microorganisms (GCM) 10K type strain sequencing project: providing services to taxonomists for standard genome sequencing and annotation.</title>
        <authorList>
            <consortium name="The Broad Institute Genomics Platform"/>
            <consortium name="The Broad Institute Genome Sequencing Center for Infectious Disease"/>
            <person name="Wu L."/>
            <person name="Ma J."/>
        </authorList>
    </citation>
    <scope>NUCLEOTIDE SEQUENCE [LARGE SCALE GENOMIC DNA]</scope>
    <source>
        <strain evidence="7">CCM 8749</strain>
    </source>
</reference>
<comment type="subcellular location">
    <subcellularLocation>
        <location evidence="1">Bacterial flagellum</location>
    </subcellularLocation>
</comment>
<dbReference type="NCBIfam" id="TIGR02550">
    <property type="entry name" value="flagell_flgL"/>
    <property type="match status" value="1"/>
</dbReference>
<keyword evidence="6" id="KW-0966">Cell projection</keyword>
<dbReference type="PANTHER" id="PTHR42792">
    <property type="entry name" value="FLAGELLIN"/>
    <property type="match status" value="1"/>
</dbReference>
<name>A0ABW1IT24_9BACL</name>
<dbReference type="SUPFAM" id="SSF64518">
    <property type="entry name" value="Phase 1 flagellin"/>
    <property type="match status" value="1"/>
</dbReference>
<evidence type="ECO:0000313" key="6">
    <source>
        <dbReference type="EMBL" id="MFC5988208.1"/>
    </source>
</evidence>
<dbReference type="InterPro" id="IPR001029">
    <property type="entry name" value="Flagellin_N"/>
</dbReference>
<dbReference type="Proteomes" id="UP001596250">
    <property type="component" value="Unassembled WGS sequence"/>
</dbReference>
<keyword evidence="7" id="KW-1185">Reference proteome</keyword>
<gene>
    <name evidence="6" type="primary">flgL</name>
    <name evidence="6" type="ORF">ACFPXP_17540</name>
</gene>
<keyword evidence="3" id="KW-0975">Bacterial flagellum</keyword>
<comment type="similarity">
    <text evidence="2">Belongs to the bacterial flagellin family.</text>
</comment>
<feature type="domain" description="Flagellin N-terminal" evidence="4">
    <location>
        <begin position="7"/>
        <end position="142"/>
    </location>
</feature>
<accession>A0ABW1IT24</accession>
<feature type="domain" description="Flagellin C-terminal" evidence="5">
    <location>
        <begin position="217"/>
        <end position="298"/>
    </location>
</feature>
<keyword evidence="6" id="KW-0282">Flagellum</keyword>
<protein>
    <submittedName>
        <fullName evidence="6">Flagellar hook-associated protein FlgL</fullName>
    </submittedName>
</protein>
<evidence type="ECO:0000313" key="7">
    <source>
        <dbReference type="Proteomes" id="UP001596250"/>
    </source>
</evidence>
<dbReference type="EMBL" id="JBHSQV010000178">
    <property type="protein sequence ID" value="MFC5988208.1"/>
    <property type="molecule type" value="Genomic_DNA"/>
</dbReference>
<organism evidence="6 7">
    <name type="scientific">Marinicrinis lubricantis</name>
    <dbReference type="NCBI Taxonomy" id="2086470"/>
    <lineage>
        <taxon>Bacteria</taxon>
        <taxon>Bacillati</taxon>
        <taxon>Bacillota</taxon>
        <taxon>Bacilli</taxon>
        <taxon>Bacillales</taxon>
        <taxon>Paenibacillaceae</taxon>
    </lineage>
</organism>
<keyword evidence="6" id="KW-0969">Cilium</keyword>
<dbReference type="InterPro" id="IPR013384">
    <property type="entry name" value="Flagell_FlgL"/>
</dbReference>
<dbReference type="PANTHER" id="PTHR42792:SF1">
    <property type="entry name" value="FLAGELLAR HOOK-ASSOCIATED PROTEIN 3"/>
    <property type="match status" value="1"/>
</dbReference>
<evidence type="ECO:0000256" key="3">
    <source>
        <dbReference type="ARBA" id="ARBA00023143"/>
    </source>
</evidence>
<evidence type="ECO:0000259" key="5">
    <source>
        <dbReference type="Pfam" id="PF00700"/>
    </source>
</evidence>
<dbReference type="Pfam" id="PF00700">
    <property type="entry name" value="Flagellin_C"/>
    <property type="match status" value="1"/>
</dbReference>
<evidence type="ECO:0000256" key="2">
    <source>
        <dbReference type="ARBA" id="ARBA00005709"/>
    </source>
</evidence>
<evidence type="ECO:0000256" key="1">
    <source>
        <dbReference type="ARBA" id="ARBA00004365"/>
    </source>
</evidence>
<dbReference type="Pfam" id="PF00669">
    <property type="entry name" value="Flagellin_N"/>
    <property type="match status" value="1"/>
</dbReference>
<dbReference type="Gene3D" id="1.20.1330.10">
    <property type="entry name" value="f41 fragment of flagellin, N-terminal domain"/>
    <property type="match status" value="1"/>
</dbReference>
<sequence>MPVRVTQSMMNMQLVRSLSNNMRRMDEWNTQLTTGRKINKPSDDPVGITYSLRYRSDLAANEQYQTNVDNSLSYLEYSDKMLSQAGDVLQRLNELAVKASNGTNPQSALDAIKSEVDELKKQMLDIANSQLNGKYIFNGQKTDIKPYADEATASSVVTDPYLVKLEISQGVEMATNITGNDVFGLTTDNDNVFKIMDELSTALSDPADFDAINDSIGKIETRMNQFLGVRADLGARINRVELVQTRLEDINLNLKSLQSKTEDADVAEVYTNLTMAENVYQASLSVGAKLIQPTLVDFLR</sequence>
<dbReference type="InterPro" id="IPR046358">
    <property type="entry name" value="Flagellin_C"/>
</dbReference>
<comment type="caution">
    <text evidence="6">The sequence shown here is derived from an EMBL/GenBank/DDBJ whole genome shotgun (WGS) entry which is preliminary data.</text>
</comment>